<feature type="transmembrane region" description="Helical" evidence="6">
    <location>
        <begin position="242"/>
        <end position="262"/>
    </location>
</feature>
<keyword evidence="8" id="KW-1185">Reference proteome</keyword>
<evidence type="ECO:0000256" key="1">
    <source>
        <dbReference type="ARBA" id="ARBA00004651"/>
    </source>
</evidence>
<keyword evidence="2" id="KW-1003">Cell membrane</keyword>
<evidence type="ECO:0000256" key="5">
    <source>
        <dbReference type="ARBA" id="ARBA00023136"/>
    </source>
</evidence>
<evidence type="ECO:0000313" key="7">
    <source>
        <dbReference type="EMBL" id="QRV01542.1"/>
    </source>
</evidence>
<dbReference type="PANTHER" id="PTHR23513:SF6">
    <property type="entry name" value="MAJOR FACILITATOR SUPERFAMILY ASSOCIATED DOMAIN-CONTAINING PROTEIN"/>
    <property type="match status" value="1"/>
</dbReference>
<feature type="transmembrane region" description="Helical" evidence="6">
    <location>
        <begin position="61"/>
        <end position="94"/>
    </location>
</feature>
<evidence type="ECO:0000256" key="2">
    <source>
        <dbReference type="ARBA" id="ARBA00022475"/>
    </source>
</evidence>
<dbReference type="EMBL" id="CP070228">
    <property type="protein sequence ID" value="QRV01542.1"/>
    <property type="molecule type" value="Genomic_DNA"/>
</dbReference>
<gene>
    <name evidence="7" type="ORF">JTE88_05365</name>
</gene>
<dbReference type="SUPFAM" id="SSF103473">
    <property type="entry name" value="MFS general substrate transporter"/>
    <property type="match status" value="1"/>
</dbReference>
<protein>
    <submittedName>
        <fullName evidence="7">MFS transporter</fullName>
    </submittedName>
</protein>
<feature type="transmembrane region" description="Helical" evidence="6">
    <location>
        <begin position="274"/>
        <end position="292"/>
    </location>
</feature>
<dbReference type="InterPro" id="IPR011701">
    <property type="entry name" value="MFS"/>
</dbReference>
<evidence type="ECO:0000256" key="3">
    <source>
        <dbReference type="ARBA" id="ARBA00022692"/>
    </source>
</evidence>
<keyword evidence="5 6" id="KW-0472">Membrane</keyword>
<evidence type="ECO:0000256" key="4">
    <source>
        <dbReference type="ARBA" id="ARBA00022989"/>
    </source>
</evidence>
<name>A0ABX7IFD6_9ACTO</name>
<keyword evidence="3 6" id="KW-0812">Transmembrane</keyword>
<dbReference type="CDD" id="cd06173">
    <property type="entry name" value="MFS_MefA_like"/>
    <property type="match status" value="1"/>
</dbReference>
<evidence type="ECO:0000313" key="8">
    <source>
        <dbReference type="Proteomes" id="UP000602653"/>
    </source>
</evidence>
<feature type="transmembrane region" description="Helical" evidence="6">
    <location>
        <begin position="335"/>
        <end position="355"/>
    </location>
</feature>
<organism evidence="7 8">
    <name type="scientific">Arcanobacterium phocisimile</name>
    <dbReference type="NCBI Taxonomy" id="1302235"/>
    <lineage>
        <taxon>Bacteria</taxon>
        <taxon>Bacillati</taxon>
        <taxon>Actinomycetota</taxon>
        <taxon>Actinomycetes</taxon>
        <taxon>Actinomycetales</taxon>
        <taxon>Actinomycetaceae</taxon>
        <taxon>Arcanobacterium</taxon>
    </lineage>
</organism>
<feature type="transmembrane region" description="Helical" evidence="6">
    <location>
        <begin position="20"/>
        <end position="49"/>
    </location>
</feature>
<dbReference type="Gene3D" id="1.20.1250.20">
    <property type="entry name" value="MFS general substrate transporter like domains"/>
    <property type="match status" value="1"/>
</dbReference>
<evidence type="ECO:0000256" key="6">
    <source>
        <dbReference type="SAM" id="Phobius"/>
    </source>
</evidence>
<sequence length="385" mass="40343">MLINLIGDAIAQLALPLAFLYATGSIVLASTLATATLTTQLFLTLPLAAIADRLPRRKIVFAGYLVEGACLTALGWLLLGGVVNLAIIVLIGVIRGAVSELGSAASAGYVPQVLGRESMLKFNSRVETIEGVAAIGGPSISGGLVGILGGAYAMFVPAILSFLNGAIYSRLPDKPTVRKDGNEKKFSLRVIAHDIYEGIGYVVKSRTLAAMMAVQFALGATTAGYAYGVVVHLDVNMELTPWQVGFTMAASGVGGIIASLVLERFVPLTNYRAVLLLSLMGVGAILGTYWLVNSVALASAGLFFLDFCWVGLFIYSGTLSQYMTDDEHLSRVDSIGGLVFLGASSISALLAGLLIVDGHVATYLVVLSLTVIPALVSLVFVKHDQ</sequence>
<proteinExistence type="predicted"/>
<feature type="transmembrane region" description="Helical" evidence="6">
    <location>
        <begin position="361"/>
        <end position="381"/>
    </location>
</feature>
<dbReference type="PANTHER" id="PTHR23513">
    <property type="entry name" value="INTEGRAL MEMBRANE EFFLUX PROTEIN-RELATED"/>
    <property type="match status" value="1"/>
</dbReference>
<dbReference type="InterPro" id="IPR036259">
    <property type="entry name" value="MFS_trans_sf"/>
</dbReference>
<dbReference type="Proteomes" id="UP000602653">
    <property type="component" value="Chromosome"/>
</dbReference>
<keyword evidence="4 6" id="KW-1133">Transmembrane helix</keyword>
<dbReference type="RefSeq" id="WP_204423296.1">
    <property type="nucleotide sequence ID" value="NZ_CP070228.1"/>
</dbReference>
<feature type="transmembrane region" description="Helical" evidence="6">
    <location>
        <begin position="298"/>
        <end position="315"/>
    </location>
</feature>
<reference evidence="7 8" key="1">
    <citation type="submission" date="2021-02" db="EMBL/GenBank/DDBJ databases">
        <title>Complete Genome Sequence of Arcanobacterium phocisimile strain DSM 26142T from a harbour seal.</title>
        <authorList>
            <person name="Borowiak M."/>
            <person name="Alssahen M."/>
            <person name="Malorny B."/>
            <person name="Laemmler C."/>
            <person name="Siebert U."/>
            <person name="Ploetz M."/>
            <person name="Abdulmawjood A."/>
        </authorList>
    </citation>
    <scope>NUCLEOTIDE SEQUENCE [LARGE SCALE GENOMIC DNA]</scope>
    <source>
        <strain evidence="7 8">DSM 26142</strain>
    </source>
</reference>
<feature type="transmembrane region" description="Helical" evidence="6">
    <location>
        <begin position="208"/>
        <end position="230"/>
    </location>
</feature>
<comment type="subcellular location">
    <subcellularLocation>
        <location evidence="1">Cell membrane</location>
        <topology evidence="1">Multi-pass membrane protein</topology>
    </subcellularLocation>
</comment>
<accession>A0ABX7IFD6</accession>
<dbReference type="Pfam" id="PF07690">
    <property type="entry name" value="MFS_1"/>
    <property type="match status" value="1"/>
</dbReference>
<feature type="transmembrane region" description="Helical" evidence="6">
    <location>
        <begin position="147"/>
        <end position="169"/>
    </location>
</feature>